<dbReference type="PANTHER" id="PTHR37691">
    <property type="entry name" value="BLR3518 PROTEIN"/>
    <property type="match status" value="1"/>
</dbReference>
<dbReference type="AlphaFoldDB" id="A0A9X0WJU0"/>
<keyword evidence="1" id="KW-0732">Signal</keyword>
<comment type="caution">
    <text evidence="2">The sequence shown here is derived from an EMBL/GenBank/DDBJ whole genome shotgun (WGS) entry which is preliminary data.</text>
</comment>
<dbReference type="EMBL" id="NRSD01000017">
    <property type="protein sequence ID" value="MBK1645893.1"/>
    <property type="molecule type" value="Genomic_DNA"/>
</dbReference>
<reference evidence="2 3" key="1">
    <citation type="journal article" date="2020" name="Microorganisms">
        <title>Osmotic Adaptation and Compatible Solute Biosynthesis of Phototrophic Bacteria as Revealed from Genome Analyses.</title>
        <authorList>
            <person name="Imhoff J.F."/>
            <person name="Rahn T."/>
            <person name="Kunzel S."/>
            <person name="Keller A."/>
            <person name="Neulinger S.C."/>
        </authorList>
    </citation>
    <scope>NUCLEOTIDE SEQUENCE [LARGE SCALE GENOMIC DNA]</scope>
    <source>
        <strain evidence="2 3">DSM 21303</strain>
    </source>
</reference>
<evidence type="ECO:0008006" key="4">
    <source>
        <dbReference type="Google" id="ProtNLM"/>
    </source>
</evidence>
<organism evidence="2 3">
    <name type="scientific">Thiocapsa imhoffii</name>
    <dbReference type="NCBI Taxonomy" id="382777"/>
    <lineage>
        <taxon>Bacteria</taxon>
        <taxon>Pseudomonadati</taxon>
        <taxon>Pseudomonadota</taxon>
        <taxon>Gammaproteobacteria</taxon>
        <taxon>Chromatiales</taxon>
        <taxon>Chromatiaceae</taxon>
        <taxon>Thiocapsa</taxon>
    </lineage>
</organism>
<sequence length="140" mass="15004">MPVNPFAILFSLSLGATALASTAEPIDVVYHLSEPERAAFVLNNMQNHIDGLGGPEHVNMVLVAHGPAVSALDEIEATDRVRSGVAALLEQGVAFEMCGNTLQIYNMEIDDLLPGFVEVSQGGVARIGQLQRDGYVYLRP</sequence>
<evidence type="ECO:0000313" key="3">
    <source>
        <dbReference type="Proteomes" id="UP001138802"/>
    </source>
</evidence>
<name>A0A9X0WJU0_9GAMM</name>
<dbReference type="SUPFAM" id="SSF75169">
    <property type="entry name" value="DsrEFH-like"/>
    <property type="match status" value="1"/>
</dbReference>
<evidence type="ECO:0000313" key="2">
    <source>
        <dbReference type="EMBL" id="MBK1645893.1"/>
    </source>
</evidence>
<proteinExistence type="predicted"/>
<feature type="signal peptide" evidence="1">
    <location>
        <begin position="1"/>
        <end position="20"/>
    </location>
</feature>
<accession>A0A9X0WJU0</accession>
<evidence type="ECO:0000256" key="1">
    <source>
        <dbReference type="SAM" id="SignalP"/>
    </source>
</evidence>
<dbReference type="Pfam" id="PF02635">
    <property type="entry name" value="DsrE"/>
    <property type="match status" value="1"/>
</dbReference>
<dbReference type="InterPro" id="IPR027396">
    <property type="entry name" value="DsrEFH-like"/>
</dbReference>
<dbReference type="Proteomes" id="UP001138802">
    <property type="component" value="Unassembled WGS sequence"/>
</dbReference>
<dbReference type="InterPro" id="IPR003787">
    <property type="entry name" value="Sulphur_relay_DsrE/F-like"/>
</dbReference>
<protein>
    <recommendedName>
        <fullName evidence="4">DsrE/DsrF-like family protein</fullName>
    </recommendedName>
</protein>
<dbReference type="RefSeq" id="WP_200388707.1">
    <property type="nucleotide sequence ID" value="NZ_NRSD01000017.1"/>
</dbReference>
<dbReference type="PANTHER" id="PTHR37691:SF1">
    <property type="entry name" value="BLR3518 PROTEIN"/>
    <property type="match status" value="1"/>
</dbReference>
<keyword evidence="3" id="KW-1185">Reference proteome</keyword>
<dbReference type="Gene3D" id="3.40.1260.10">
    <property type="entry name" value="DsrEFH-like"/>
    <property type="match status" value="1"/>
</dbReference>
<feature type="chain" id="PRO_5040739680" description="DsrE/DsrF-like family protein" evidence="1">
    <location>
        <begin position="21"/>
        <end position="140"/>
    </location>
</feature>
<gene>
    <name evidence="2" type="ORF">CKO25_14805</name>
</gene>